<evidence type="ECO:0000256" key="3">
    <source>
        <dbReference type="ARBA" id="ARBA00022679"/>
    </source>
</evidence>
<dbReference type="PANTHER" id="PTHR43711:SF31">
    <property type="entry name" value="HISTIDINE KINASE"/>
    <property type="match status" value="1"/>
</dbReference>
<dbReference type="CDD" id="cd00075">
    <property type="entry name" value="HATPase"/>
    <property type="match status" value="1"/>
</dbReference>
<protein>
    <recommendedName>
        <fullName evidence="2">histidine kinase</fullName>
        <ecNumber evidence="2">2.7.13.3</ecNumber>
    </recommendedName>
</protein>
<dbReference type="RefSeq" id="WP_118104938.1">
    <property type="nucleotide sequence ID" value="NZ_QRPC01000001.1"/>
</dbReference>
<evidence type="ECO:0000313" key="7">
    <source>
        <dbReference type="EMBL" id="RGY02613.1"/>
    </source>
</evidence>
<proteinExistence type="predicted"/>
<dbReference type="InterPro" id="IPR036890">
    <property type="entry name" value="HATPase_C_sf"/>
</dbReference>
<dbReference type="EMBL" id="QSCO01000045">
    <property type="protein sequence ID" value="RGY02613.1"/>
    <property type="molecule type" value="Genomic_DNA"/>
</dbReference>
<dbReference type="Proteomes" id="UP000284434">
    <property type="component" value="Unassembled WGS sequence"/>
</dbReference>
<evidence type="ECO:0000313" key="8">
    <source>
        <dbReference type="Proteomes" id="UP000284434"/>
    </source>
</evidence>
<dbReference type="AlphaFoldDB" id="A0A413I518"/>
<dbReference type="InterPro" id="IPR003594">
    <property type="entry name" value="HATPase_dom"/>
</dbReference>
<dbReference type="PROSITE" id="PS50109">
    <property type="entry name" value="HIS_KIN"/>
    <property type="match status" value="1"/>
</dbReference>
<dbReference type="Gene3D" id="3.30.565.10">
    <property type="entry name" value="Histidine kinase-like ATPase, C-terminal domain"/>
    <property type="match status" value="2"/>
</dbReference>
<name>A0A413I518_9BACT</name>
<reference evidence="7 8" key="1">
    <citation type="submission" date="2018-08" db="EMBL/GenBank/DDBJ databases">
        <title>A genome reference for cultivated species of the human gut microbiota.</title>
        <authorList>
            <person name="Zou Y."/>
            <person name="Xue W."/>
            <person name="Luo G."/>
        </authorList>
    </citation>
    <scope>NUCLEOTIDE SEQUENCE [LARGE SCALE GENOMIC DNA]</scope>
    <source>
        <strain evidence="7 8">OF03-11</strain>
    </source>
</reference>
<sequence>MNEGDSEDKKLKWRFDISTFRLIGRELITDRITALFELVKNCYDANATRVDVVFENVSYDNAVVDDTTKEVRVNPGSKVVIEDNGYGMSFEDIRDKWMVIGTASKRTSPFSPRPFGRRCVGEKGIGRFAVDKLGDKVNIVTKKEEDDRWLNVEIDWNSYFNEVSPDEREHIRLFTDIENKYDYLDRNEGSGVSGTKLIVSSVREFWSKDDISRFYKEANKIVSPYTLLNPPFKIYITAREYGWVEKPVEPDKIDFATEEAEITYRDGIQETLYFDKDKGCIAKKDGPLRIFGGISLKIFYFDENARRNYYRKYKDVNNRIDGIKIYRDGIIATPFAEAEANPDRKRDILGIDKRLWQDIFNRISTREIIGILDITKDGNPKIIDATNRQDFIDNREYRELKEFILEQLRAFEELKIYKRELKRASVSDELKTAKENVDTFAHSVNRVIETNPDLKKDLQPLVEQATKAGTSVKKAIEEQKKAEKEYIRKENMYLSIMSLQEYAIHIAHAVRTSLGKIQRKAEFFDKYYPDPEEEEYFKLYAKEIYQEMLVLNQVIDFMLSYSKSGLNFEDLNLNELVSGLFKSYETSLKAENIRSVVEIPDNLRINTNRQFFMDILQNMISNSVKALKGVPDKTIKCSGYISENDLILSMSDNGIGIPLEKREWVFGVFNTTTAESGGAGIGLYVVKTRVESLKGKVEVVDSEFGKVGTTIKITLPFKK</sequence>
<dbReference type="GO" id="GO:0004673">
    <property type="term" value="F:protein histidine kinase activity"/>
    <property type="evidence" value="ECO:0007669"/>
    <property type="project" value="UniProtKB-EC"/>
</dbReference>
<keyword evidence="7" id="KW-0547">Nucleotide-binding</keyword>
<dbReference type="Pfam" id="PF02518">
    <property type="entry name" value="HATPase_c"/>
    <property type="match status" value="1"/>
</dbReference>
<dbReference type="EC" id="2.7.13.3" evidence="2"/>
<evidence type="ECO:0000256" key="5">
    <source>
        <dbReference type="ARBA" id="ARBA00023012"/>
    </source>
</evidence>
<accession>A0A413I518</accession>
<dbReference type="PRINTS" id="PR00344">
    <property type="entry name" value="BCTRLSENSOR"/>
</dbReference>
<evidence type="ECO:0000259" key="6">
    <source>
        <dbReference type="PROSITE" id="PS50109"/>
    </source>
</evidence>
<comment type="caution">
    <text evidence="7">The sequence shown here is derived from an EMBL/GenBank/DDBJ whole genome shotgun (WGS) entry which is preliminary data.</text>
</comment>
<dbReference type="InterPro" id="IPR004358">
    <property type="entry name" value="Sig_transdc_His_kin-like_C"/>
</dbReference>
<dbReference type="GO" id="GO:0000160">
    <property type="term" value="P:phosphorelay signal transduction system"/>
    <property type="evidence" value="ECO:0007669"/>
    <property type="project" value="UniProtKB-KW"/>
</dbReference>
<evidence type="ECO:0000256" key="1">
    <source>
        <dbReference type="ARBA" id="ARBA00000085"/>
    </source>
</evidence>
<dbReference type="SUPFAM" id="SSF55874">
    <property type="entry name" value="ATPase domain of HSP90 chaperone/DNA topoisomerase II/histidine kinase"/>
    <property type="match status" value="2"/>
</dbReference>
<gene>
    <name evidence="7" type="ORF">DXA53_19450</name>
</gene>
<dbReference type="Pfam" id="PF13589">
    <property type="entry name" value="HATPase_c_3"/>
    <property type="match status" value="1"/>
</dbReference>
<organism evidence="7 8">
    <name type="scientific">Odoribacter splanchnicus</name>
    <dbReference type="NCBI Taxonomy" id="28118"/>
    <lineage>
        <taxon>Bacteria</taxon>
        <taxon>Pseudomonadati</taxon>
        <taxon>Bacteroidota</taxon>
        <taxon>Bacteroidia</taxon>
        <taxon>Bacteroidales</taxon>
        <taxon>Odoribacteraceae</taxon>
        <taxon>Odoribacter</taxon>
    </lineage>
</organism>
<dbReference type="InterPro" id="IPR050736">
    <property type="entry name" value="Sensor_HK_Regulatory"/>
</dbReference>
<keyword evidence="3" id="KW-0808">Transferase</keyword>
<dbReference type="SMART" id="SM00387">
    <property type="entry name" value="HATPase_c"/>
    <property type="match status" value="1"/>
</dbReference>
<feature type="domain" description="Histidine kinase" evidence="6">
    <location>
        <begin position="505"/>
        <end position="719"/>
    </location>
</feature>
<dbReference type="PANTHER" id="PTHR43711">
    <property type="entry name" value="TWO-COMPONENT HISTIDINE KINASE"/>
    <property type="match status" value="1"/>
</dbReference>
<comment type="catalytic activity">
    <reaction evidence="1">
        <text>ATP + protein L-histidine = ADP + protein N-phospho-L-histidine.</text>
        <dbReference type="EC" id="2.7.13.3"/>
    </reaction>
</comment>
<dbReference type="GO" id="GO:0005524">
    <property type="term" value="F:ATP binding"/>
    <property type="evidence" value="ECO:0007669"/>
    <property type="project" value="UniProtKB-KW"/>
</dbReference>
<evidence type="ECO:0000256" key="4">
    <source>
        <dbReference type="ARBA" id="ARBA00022777"/>
    </source>
</evidence>
<keyword evidence="7" id="KW-0067">ATP-binding</keyword>
<dbReference type="InterPro" id="IPR005467">
    <property type="entry name" value="His_kinase_dom"/>
</dbReference>
<keyword evidence="4" id="KW-0418">Kinase</keyword>
<keyword evidence="5" id="KW-0902">Two-component regulatory system</keyword>
<evidence type="ECO:0000256" key="2">
    <source>
        <dbReference type="ARBA" id="ARBA00012438"/>
    </source>
</evidence>